<dbReference type="Pfam" id="PF03553">
    <property type="entry name" value="Na_H_antiporter"/>
    <property type="match status" value="2"/>
</dbReference>
<comment type="subcellular location">
    <subcellularLocation>
        <location evidence="1">Cell membrane</location>
        <topology evidence="1">Multi-pass membrane protein</topology>
    </subcellularLocation>
</comment>
<proteinExistence type="inferred from homology"/>
<protein>
    <submittedName>
        <fullName evidence="11">Na+/H+ antiporter NhaC family protein</fullName>
    </submittedName>
</protein>
<feature type="transmembrane region" description="Helical" evidence="9">
    <location>
        <begin position="193"/>
        <end position="213"/>
    </location>
</feature>
<feature type="domain" description="Na+/H+ antiporter NhaC-like C-terminal" evidence="10">
    <location>
        <begin position="226"/>
        <end position="422"/>
    </location>
</feature>
<feature type="transmembrane region" description="Helical" evidence="9">
    <location>
        <begin position="110"/>
        <end position="138"/>
    </location>
</feature>
<feature type="transmembrane region" description="Helical" evidence="9">
    <location>
        <begin position="150"/>
        <end position="173"/>
    </location>
</feature>
<evidence type="ECO:0000313" key="12">
    <source>
        <dbReference type="Proteomes" id="UP001221597"/>
    </source>
</evidence>
<dbReference type="EMBL" id="CP121671">
    <property type="protein sequence ID" value="WFT75434.1"/>
    <property type="molecule type" value="Genomic_DNA"/>
</dbReference>
<evidence type="ECO:0000256" key="5">
    <source>
        <dbReference type="ARBA" id="ARBA00022692"/>
    </source>
</evidence>
<feature type="transmembrane region" description="Helical" evidence="9">
    <location>
        <begin position="407"/>
        <end position="424"/>
    </location>
</feature>
<evidence type="ECO:0000256" key="2">
    <source>
        <dbReference type="ARBA" id="ARBA00022448"/>
    </source>
</evidence>
<feature type="transmembrane region" description="Helical" evidence="9">
    <location>
        <begin position="72"/>
        <end position="90"/>
    </location>
</feature>
<keyword evidence="2" id="KW-0813">Transport</keyword>
<keyword evidence="12" id="KW-1185">Reference proteome</keyword>
<organism evidence="11 12">
    <name type="scientific">Halobacillus naozhouensis</name>
    <dbReference type="NCBI Taxonomy" id="554880"/>
    <lineage>
        <taxon>Bacteria</taxon>
        <taxon>Bacillati</taxon>
        <taxon>Bacillota</taxon>
        <taxon>Bacilli</taxon>
        <taxon>Bacillales</taxon>
        <taxon>Bacillaceae</taxon>
        <taxon>Halobacillus</taxon>
    </lineage>
</organism>
<dbReference type="RefSeq" id="WP_283077399.1">
    <property type="nucleotide sequence ID" value="NZ_CP121671.1"/>
</dbReference>
<evidence type="ECO:0000256" key="6">
    <source>
        <dbReference type="ARBA" id="ARBA00022989"/>
    </source>
</evidence>
<dbReference type="PANTHER" id="PTHR33451">
    <property type="entry name" value="MALATE-2H(+)/NA(+)-LACTATE ANTIPORTER"/>
    <property type="match status" value="1"/>
</dbReference>
<keyword evidence="3" id="KW-0050">Antiport</keyword>
<dbReference type="PANTHER" id="PTHR33451:SF5">
    <property type="entry name" value="NA+_H+ ANTIPORTER"/>
    <property type="match status" value="1"/>
</dbReference>
<evidence type="ECO:0000256" key="9">
    <source>
        <dbReference type="SAM" id="Phobius"/>
    </source>
</evidence>
<evidence type="ECO:0000256" key="8">
    <source>
        <dbReference type="ARBA" id="ARBA00038435"/>
    </source>
</evidence>
<feature type="transmembrane region" description="Helical" evidence="9">
    <location>
        <begin position="234"/>
        <end position="261"/>
    </location>
</feature>
<dbReference type="Proteomes" id="UP001221597">
    <property type="component" value="Chromosome"/>
</dbReference>
<feature type="domain" description="Na+/H+ antiporter NhaC-like C-terminal" evidence="10">
    <location>
        <begin position="21"/>
        <end position="212"/>
    </location>
</feature>
<evidence type="ECO:0000256" key="1">
    <source>
        <dbReference type="ARBA" id="ARBA00004651"/>
    </source>
</evidence>
<keyword evidence="5 9" id="KW-0812">Transmembrane</keyword>
<gene>
    <name evidence="11" type="ORF">P9989_03275</name>
</gene>
<dbReference type="InterPro" id="IPR052180">
    <property type="entry name" value="NhaC_Na-H+_Antiporter"/>
</dbReference>
<feature type="transmembrane region" description="Helical" evidence="9">
    <location>
        <begin position="33"/>
        <end position="51"/>
    </location>
</feature>
<reference evidence="11 12" key="1">
    <citation type="submission" date="2023-04" db="EMBL/GenBank/DDBJ databases">
        <title>Genome sequence of Halobacillus naozhouensis KACC 21980.</title>
        <authorList>
            <person name="Kim S."/>
            <person name="Heo J."/>
            <person name="Kwon S.-W."/>
        </authorList>
    </citation>
    <scope>NUCLEOTIDE SEQUENCE [LARGE SCALE GENOMIC DNA]</scope>
    <source>
        <strain evidence="11 12">KCTC 13234</strain>
    </source>
</reference>
<keyword evidence="7 9" id="KW-0472">Membrane</keyword>
<evidence type="ECO:0000256" key="7">
    <source>
        <dbReference type="ARBA" id="ARBA00023136"/>
    </source>
</evidence>
<evidence type="ECO:0000256" key="4">
    <source>
        <dbReference type="ARBA" id="ARBA00022475"/>
    </source>
</evidence>
<accession>A0ABY8IYW6</accession>
<sequence>MEQQHKGNAWALLPFAIFILLFIGSGILTGDFYKMPVLVVLFVSILVALVMNRKTNFQTKIDQLSEGGGHPNIILMVVIFLLAGAFAKVAEGVGAVDSTVNMGLSFLPGNLIIVGLFIIGCFISISMGTSVGTVVALAPIGLGIAEQTDIHVALAMGTIISGAMFGDNLSVISDTTIASVRTQGAEMKDKFKANFFIVLPAAVITAIIFYVMTADASGAIQEAKSFNFIKVLPYLAVLVFAIAGVNVIYVLFGGILFAGAVGLILNEIALMDFVTLISDGFASMLNLSIMVILLGGLVELIKQNGGIEFLLRSISKRINSDRGGELGIAALVSTVNLSTANNTISIITTGPLAKQISERFNISPRRSASVLDIFGSTIQGLLPYGAQMLAVAGVASISPVAIVPYCFYPMLIGISGLLAIAFRFPRFTILNEKK</sequence>
<keyword evidence="4" id="KW-1003">Cell membrane</keyword>
<evidence type="ECO:0000259" key="10">
    <source>
        <dbReference type="Pfam" id="PF03553"/>
    </source>
</evidence>
<name>A0ABY8IYW6_9BACI</name>
<evidence type="ECO:0000256" key="3">
    <source>
        <dbReference type="ARBA" id="ARBA00022449"/>
    </source>
</evidence>
<feature type="transmembrane region" description="Helical" evidence="9">
    <location>
        <begin position="281"/>
        <end position="301"/>
    </location>
</feature>
<evidence type="ECO:0000313" key="11">
    <source>
        <dbReference type="EMBL" id="WFT75434.1"/>
    </source>
</evidence>
<dbReference type="InterPro" id="IPR018461">
    <property type="entry name" value="Na/H_Antiport_NhaC-like_C"/>
</dbReference>
<feature type="transmembrane region" description="Helical" evidence="9">
    <location>
        <begin position="7"/>
        <end position="27"/>
    </location>
</feature>
<comment type="similarity">
    <text evidence="8">Belongs to the NhaC Na(+)/H(+) (TC 2.A.35) antiporter family.</text>
</comment>
<keyword evidence="6 9" id="KW-1133">Transmembrane helix</keyword>